<gene>
    <name evidence="1" type="primary">RPB9</name>
    <name evidence="1" type="ORF">TR132893</name>
</gene>
<evidence type="ECO:0000313" key="1">
    <source>
        <dbReference type="EMBL" id="JAP44303.1"/>
    </source>
</evidence>
<keyword evidence="1" id="KW-0240">DNA-directed RNA polymerase</keyword>
<dbReference type="EMBL" id="GEEE01018922">
    <property type="protein sequence ID" value="JAP44303.1"/>
    <property type="molecule type" value="Transcribed_RNA"/>
</dbReference>
<dbReference type="GO" id="GO:0000428">
    <property type="term" value="C:DNA-directed RNA polymerase complex"/>
    <property type="evidence" value="ECO:0007669"/>
    <property type="project" value="UniProtKB-KW"/>
</dbReference>
<organism evidence="1">
    <name type="scientific">Schistocephalus solidus</name>
    <name type="common">Tapeworm</name>
    <dbReference type="NCBI Taxonomy" id="70667"/>
    <lineage>
        <taxon>Eukaryota</taxon>
        <taxon>Metazoa</taxon>
        <taxon>Spiralia</taxon>
        <taxon>Lophotrochozoa</taxon>
        <taxon>Platyhelminthes</taxon>
        <taxon>Cestoda</taxon>
        <taxon>Eucestoda</taxon>
        <taxon>Diphyllobothriidea</taxon>
        <taxon>Diphyllobothriidae</taxon>
        <taxon>Schistocephalus</taxon>
    </lineage>
</organism>
<keyword evidence="1" id="KW-0804">Transcription</keyword>
<protein>
    <submittedName>
        <fullName evidence="1">DNA-directed RNA polymerase II subunit RPB9</fullName>
    </submittedName>
</protein>
<proteinExistence type="predicted"/>
<sequence length="108" mass="11860">MWSTIPLCPARRIISVVGVENRRRSSSNRKPSKPRRTCDCTMSAPILTACTNGLSRPPPTTTTIIIIIIGIITYNCKYMCGCLSKVVSFFMVISGFLCSSKTDNTLPV</sequence>
<dbReference type="AlphaFoldDB" id="A0A0X3NY61"/>
<accession>A0A0X3NY61</accession>
<name>A0A0X3NY61_SCHSO</name>
<reference evidence="1" key="1">
    <citation type="submission" date="2016-01" db="EMBL/GenBank/DDBJ databases">
        <title>Reference transcriptome for the parasite Schistocephalus solidus: insights into the molecular evolution of parasitism.</title>
        <authorList>
            <person name="Hebert F.O."/>
            <person name="Grambauer S."/>
            <person name="Barber I."/>
            <person name="Landry C.R."/>
            <person name="Aubin-Horth N."/>
        </authorList>
    </citation>
    <scope>NUCLEOTIDE SEQUENCE</scope>
</reference>